<comment type="pathway">
    <text evidence="4 19">Cell wall biogenesis; peptidoglycan biosynthesis.</text>
</comment>
<evidence type="ECO:0000256" key="9">
    <source>
        <dbReference type="ARBA" id="ARBA00022630"/>
    </source>
</evidence>
<evidence type="ECO:0000256" key="15">
    <source>
        <dbReference type="ARBA" id="ARBA00023306"/>
    </source>
</evidence>
<dbReference type="InterPro" id="IPR016169">
    <property type="entry name" value="FAD-bd_PCMH_sub2"/>
</dbReference>
<evidence type="ECO:0000259" key="20">
    <source>
        <dbReference type="PROSITE" id="PS51387"/>
    </source>
</evidence>
<evidence type="ECO:0000256" key="19">
    <source>
        <dbReference type="HAMAP-Rule" id="MF_00037"/>
    </source>
</evidence>
<dbReference type="NCBIfam" id="NF010480">
    <property type="entry name" value="PRK13905.1"/>
    <property type="match status" value="1"/>
</dbReference>
<dbReference type="NCBIfam" id="TIGR00179">
    <property type="entry name" value="murB"/>
    <property type="match status" value="1"/>
</dbReference>
<accession>A0A932HXG6</accession>
<dbReference type="HAMAP" id="MF_00037">
    <property type="entry name" value="MurB"/>
    <property type="match status" value="1"/>
</dbReference>
<dbReference type="Gene3D" id="3.90.78.10">
    <property type="entry name" value="UDP-N-acetylenolpyruvoylglucosamine reductase, C-terminal domain"/>
    <property type="match status" value="1"/>
</dbReference>
<feature type="active site" description="Proton donor" evidence="19">
    <location>
        <position position="236"/>
    </location>
</feature>
<evidence type="ECO:0000256" key="11">
    <source>
        <dbReference type="ARBA" id="ARBA00022857"/>
    </source>
</evidence>
<dbReference type="Pfam" id="PF01565">
    <property type="entry name" value="FAD_binding_4"/>
    <property type="match status" value="1"/>
</dbReference>
<comment type="catalytic activity">
    <reaction evidence="18 19">
        <text>UDP-N-acetyl-alpha-D-muramate + NADP(+) = UDP-N-acetyl-3-O-(1-carboxyvinyl)-alpha-D-glucosamine + NADPH + H(+)</text>
        <dbReference type="Rhea" id="RHEA:12248"/>
        <dbReference type="ChEBI" id="CHEBI:15378"/>
        <dbReference type="ChEBI" id="CHEBI:57783"/>
        <dbReference type="ChEBI" id="CHEBI:58349"/>
        <dbReference type="ChEBI" id="CHEBI:68483"/>
        <dbReference type="ChEBI" id="CHEBI:70757"/>
        <dbReference type="EC" id="1.3.1.98"/>
    </reaction>
</comment>
<evidence type="ECO:0000256" key="12">
    <source>
        <dbReference type="ARBA" id="ARBA00022960"/>
    </source>
</evidence>
<feature type="active site" evidence="19">
    <location>
        <position position="306"/>
    </location>
</feature>
<keyword evidence="16 19" id="KW-0961">Cell wall biogenesis/degradation</keyword>
<dbReference type="GO" id="GO:0009252">
    <property type="term" value="P:peptidoglycan biosynthetic process"/>
    <property type="evidence" value="ECO:0007669"/>
    <property type="project" value="UniProtKB-UniRule"/>
</dbReference>
<evidence type="ECO:0000256" key="3">
    <source>
        <dbReference type="ARBA" id="ARBA00004496"/>
    </source>
</evidence>
<evidence type="ECO:0000256" key="10">
    <source>
        <dbReference type="ARBA" id="ARBA00022827"/>
    </source>
</evidence>
<dbReference type="GO" id="GO:0071555">
    <property type="term" value="P:cell wall organization"/>
    <property type="evidence" value="ECO:0007669"/>
    <property type="project" value="UniProtKB-KW"/>
</dbReference>
<dbReference type="GO" id="GO:0008360">
    <property type="term" value="P:regulation of cell shape"/>
    <property type="evidence" value="ECO:0007669"/>
    <property type="project" value="UniProtKB-KW"/>
</dbReference>
<keyword evidence="8 19" id="KW-0132">Cell division</keyword>
<dbReference type="InterPro" id="IPR006094">
    <property type="entry name" value="Oxid_FAD_bind_N"/>
</dbReference>
<comment type="function">
    <text evidence="2 19">Cell wall formation.</text>
</comment>
<dbReference type="PROSITE" id="PS51387">
    <property type="entry name" value="FAD_PCMH"/>
    <property type="match status" value="1"/>
</dbReference>
<dbReference type="GO" id="GO:0051301">
    <property type="term" value="P:cell division"/>
    <property type="evidence" value="ECO:0007669"/>
    <property type="project" value="UniProtKB-KW"/>
</dbReference>
<keyword evidence="11 19" id="KW-0521">NADP</keyword>
<gene>
    <name evidence="19 21" type="primary">murB</name>
    <name evidence="21" type="ORF">HYZ11_07850</name>
</gene>
<reference evidence="21" key="1">
    <citation type="submission" date="2020-07" db="EMBL/GenBank/DDBJ databases">
        <title>Huge and variable diversity of episymbiotic CPR bacteria and DPANN archaea in groundwater ecosystems.</title>
        <authorList>
            <person name="He C.Y."/>
            <person name="Keren R."/>
            <person name="Whittaker M."/>
            <person name="Farag I.F."/>
            <person name="Doudna J."/>
            <person name="Cate J.H.D."/>
            <person name="Banfield J.F."/>
        </authorList>
    </citation>
    <scope>NUCLEOTIDE SEQUENCE</scope>
    <source>
        <strain evidence="21">NC_groundwater_763_Ag_S-0.2um_68_21</strain>
    </source>
</reference>
<comment type="cofactor">
    <cofactor evidence="1 19">
        <name>FAD</name>
        <dbReference type="ChEBI" id="CHEBI:57692"/>
    </cofactor>
</comment>
<dbReference type="PANTHER" id="PTHR21071:SF4">
    <property type="entry name" value="UDP-N-ACETYLENOLPYRUVOYLGLUCOSAMINE REDUCTASE"/>
    <property type="match status" value="1"/>
</dbReference>
<organism evidence="21 22">
    <name type="scientific">Tectimicrobiota bacterium</name>
    <dbReference type="NCBI Taxonomy" id="2528274"/>
    <lineage>
        <taxon>Bacteria</taxon>
        <taxon>Pseudomonadati</taxon>
        <taxon>Nitrospinota/Tectimicrobiota group</taxon>
        <taxon>Candidatus Tectimicrobiota</taxon>
    </lineage>
</organism>
<dbReference type="Proteomes" id="UP000782312">
    <property type="component" value="Unassembled WGS sequence"/>
</dbReference>
<comment type="caution">
    <text evidence="21">The sequence shown here is derived from an EMBL/GenBank/DDBJ whole genome shotgun (WGS) entry which is preliminary data.</text>
</comment>
<keyword evidence="14 19" id="KW-0560">Oxidoreductase</keyword>
<keyword evidence="13 19" id="KW-0573">Peptidoglycan synthesis</keyword>
<keyword evidence="12 19" id="KW-0133">Cell shape</keyword>
<keyword evidence="9 19" id="KW-0285">Flavoprotein</keyword>
<dbReference type="PANTHER" id="PTHR21071">
    <property type="entry name" value="UDP-N-ACETYLENOLPYRUVOYLGLUCOSAMINE REDUCTASE"/>
    <property type="match status" value="1"/>
</dbReference>
<feature type="active site" evidence="19">
    <location>
        <position position="187"/>
    </location>
</feature>
<dbReference type="Gene3D" id="3.30.43.10">
    <property type="entry name" value="Uridine Diphospho-n-acetylenolpyruvylglucosamine Reductase, domain 2"/>
    <property type="match status" value="1"/>
</dbReference>
<dbReference type="SUPFAM" id="SSF56176">
    <property type="entry name" value="FAD-binding/transporter-associated domain-like"/>
    <property type="match status" value="1"/>
</dbReference>
<evidence type="ECO:0000256" key="2">
    <source>
        <dbReference type="ARBA" id="ARBA00003921"/>
    </source>
</evidence>
<dbReference type="InterPro" id="IPR016167">
    <property type="entry name" value="FAD-bd_PCMH_sub1"/>
</dbReference>
<dbReference type="EC" id="1.3.1.98" evidence="5 19"/>
<sequence>MTGLAEEEMALGLDLKLAGLACEIRFGERLAPYTTFQVGGPADALALPKDEAELAGLIARCLAEGLPVSVLGGGANTLVRDGGIHGVVVCLVNGFRQLGVAEEGEAPIVEAGAGVKISQLVRFAAERGLAGLECLAGVPGTVGGALAMNAGTAERFVGEAVESIRWARLSGGGVETLPASALAFVYREARFPEPGVVTAVRFRLSRGDAGALRAYLKEHAAVRRERQPWGVPCAGSIFRNPPGERAGRLIEAAGLKGRRVGGAEVSRVHANFLVNCGGARAADVMELIEVVRARVREVHGLELQLELKIVGEDAA</sequence>
<dbReference type="InterPro" id="IPR011601">
    <property type="entry name" value="MurB_C"/>
</dbReference>
<evidence type="ECO:0000256" key="4">
    <source>
        <dbReference type="ARBA" id="ARBA00004752"/>
    </source>
</evidence>
<keyword evidence="15 19" id="KW-0131">Cell cycle</keyword>
<evidence type="ECO:0000256" key="18">
    <source>
        <dbReference type="ARBA" id="ARBA00048914"/>
    </source>
</evidence>
<evidence type="ECO:0000256" key="1">
    <source>
        <dbReference type="ARBA" id="ARBA00001974"/>
    </source>
</evidence>
<evidence type="ECO:0000256" key="17">
    <source>
        <dbReference type="ARBA" id="ARBA00031026"/>
    </source>
</evidence>
<comment type="similarity">
    <text evidence="19">Belongs to the MurB family.</text>
</comment>
<evidence type="ECO:0000256" key="7">
    <source>
        <dbReference type="ARBA" id="ARBA00022490"/>
    </source>
</evidence>
<dbReference type="Gene3D" id="3.30.465.10">
    <property type="match status" value="1"/>
</dbReference>
<evidence type="ECO:0000313" key="21">
    <source>
        <dbReference type="EMBL" id="MBI3127500.1"/>
    </source>
</evidence>
<evidence type="ECO:0000256" key="14">
    <source>
        <dbReference type="ARBA" id="ARBA00023002"/>
    </source>
</evidence>
<proteinExistence type="inferred from homology"/>
<dbReference type="GO" id="GO:0008762">
    <property type="term" value="F:UDP-N-acetylmuramate dehydrogenase activity"/>
    <property type="evidence" value="ECO:0007669"/>
    <property type="project" value="UniProtKB-UniRule"/>
</dbReference>
<evidence type="ECO:0000313" key="22">
    <source>
        <dbReference type="Proteomes" id="UP000782312"/>
    </source>
</evidence>
<dbReference type="InterPro" id="IPR003170">
    <property type="entry name" value="MurB"/>
</dbReference>
<keyword evidence="10 19" id="KW-0274">FAD</keyword>
<evidence type="ECO:0000256" key="13">
    <source>
        <dbReference type="ARBA" id="ARBA00022984"/>
    </source>
</evidence>
<evidence type="ECO:0000256" key="5">
    <source>
        <dbReference type="ARBA" id="ARBA00012518"/>
    </source>
</evidence>
<dbReference type="EMBL" id="JACPUR010000017">
    <property type="protein sequence ID" value="MBI3127500.1"/>
    <property type="molecule type" value="Genomic_DNA"/>
</dbReference>
<protein>
    <recommendedName>
        <fullName evidence="6 19">UDP-N-acetylenolpyruvoylglucosamine reductase</fullName>
        <ecNumber evidence="5 19">1.3.1.98</ecNumber>
    </recommendedName>
    <alternativeName>
        <fullName evidence="17 19">UDP-N-acetylmuramate dehydrogenase</fullName>
    </alternativeName>
</protein>
<feature type="domain" description="FAD-binding PCMH-type" evidence="20">
    <location>
        <begin position="38"/>
        <end position="207"/>
    </location>
</feature>
<evidence type="ECO:0000256" key="16">
    <source>
        <dbReference type="ARBA" id="ARBA00023316"/>
    </source>
</evidence>
<dbReference type="AlphaFoldDB" id="A0A932HXG6"/>
<dbReference type="GO" id="GO:0071949">
    <property type="term" value="F:FAD binding"/>
    <property type="evidence" value="ECO:0007669"/>
    <property type="project" value="InterPro"/>
</dbReference>
<name>A0A932HXG6_UNCTE</name>
<comment type="subcellular location">
    <subcellularLocation>
        <location evidence="3 19">Cytoplasm</location>
    </subcellularLocation>
</comment>
<dbReference type="InterPro" id="IPR016166">
    <property type="entry name" value="FAD-bd_PCMH"/>
</dbReference>
<dbReference type="Pfam" id="PF02873">
    <property type="entry name" value="MurB_C"/>
    <property type="match status" value="1"/>
</dbReference>
<dbReference type="InterPro" id="IPR036318">
    <property type="entry name" value="FAD-bd_PCMH-like_sf"/>
</dbReference>
<dbReference type="InterPro" id="IPR036635">
    <property type="entry name" value="MurB_C_sf"/>
</dbReference>
<dbReference type="SUPFAM" id="SSF56194">
    <property type="entry name" value="Uridine diphospho-N-Acetylenolpyruvylglucosamine reductase, MurB, C-terminal domain"/>
    <property type="match status" value="1"/>
</dbReference>
<keyword evidence="7 19" id="KW-0963">Cytoplasm</keyword>
<dbReference type="GO" id="GO:0005829">
    <property type="term" value="C:cytosol"/>
    <property type="evidence" value="ECO:0007669"/>
    <property type="project" value="TreeGrafter"/>
</dbReference>
<evidence type="ECO:0000256" key="6">
    <source>
        <dbReference type="ARBA" id="ARBA00015188"/>
    </source>
</evidence>
<evidence type="ECO:0000256" key="8">
    <source>
        <dbReference type="ARBA" id="ARBA00022618"/>
    </source>
</evidence>